<dbReference type="GO" id="GO:0005829">
    <property type="term" value="C:cytosol"/>
    <property type="evidence" value="ECO:0007669"/>
    <property type="project" value="TreeGrafter"/>
</dbReference>
<dbReference type="GO" id="GO:0031505">
    <property type="term" value="P:fungal-type cell wall organization"/>
    <property type="evidence" value="ECO:0007669"/>
    <property type="project" value="TreeGrafter"/>
</dbReference>
<feature type="compositionally biased region" description="Acidic residues" evidence="1">
    <location>
        <begin position="476"/>
        <end position="487"/>
    </location>
</feature>
<feature type="region of interest" description="Disordered" evidence="1">
    <location>
        <begin position="474"/>
        <end position="539"/>
    </location>
</feature>
<name>G9NNI4_HYPAI</name>
<dbReference type="EMBL" id="ABDG02000020">
    <property type="protein sequence ID" value="EHK47629.1"/>
    <property type="molecule type" value="Genomic_DNA"/>
</dbReference>
<feature type="compositionally biased region" description="Acidic residues" evidence="1">
    <location>
        <begin position="498"/>
        <end position="514"/>
    </location>
</feature>
<gene>
    <name evidence="2" type="ORF">TRIATDRAFT_93077</name>
</gene>
<protein>
    <submittedName>
        <fullName evidence="2">Glycosyltransferase family 20 protein</fullName>
    </submittedName>
</protein>
<evidence type="ECO:0000256" key="1">
    <source>
        <dbReference type="SAM" id="MobiDB-lite"/>
    </source>
</evidence>
<dbReference type="GO" id="GO:0005946">
    <property type="term" value="C:alpha,alpha-trehalose-phosphate synthase complex (UDP-forming)"/>
    <property type="evidence" value="ECO:0007669"/>
    <property type="project" value="TreeGrafter"/>
</dbReference>
<dbReference type="GO" id="GO:0004805">
    <property type="term" value="F:trehalose-phosphatase activity"/>
    <property type="evidence" value="ECO:0007669"/>
    <property type="project" value="TreeGrafter"/>
</dbReference>
<proteinExistence type="predicted"/>
<dbReference type="PANTHER" id="PTHR10788:SF123">
    <property type="entry name" value="TREHALOSE-PHOSPHATASE"/>
    <property type="match status" value="1"/>
</dbReference>
<dbReference type="GO" id="GO:0005992">
    <property type="term" value="P:trehalose biosynthetic process"/>
    <property type="evidence" value="ECO:0007669"/>
    <property type="project" value="InterPro"/>
</dbReference>
<accession>G9NNI4</accession>
<dbReference type="AlphaFoldDB" id="G9NNI4"/>
<dbReference type="eggNOG" id="KOG1050">
    <property type="taxonomic scope" value="Eukaryota"/>
</dbReference>
<keyword evidence="3" id="KW-1185">Reference proteome</keyword>
<dbReference type="InterPro" id="IPR001830">
    <property type="entry name" value="Glyco_trans_20"/>
</dbReference>
<evidence type="ECO:0000313" key="2">
    <source>
        <dbReference type="EMBL" id="EHK47629.1"/>
    </source>
</evidence>
<comment type="caution">
    <text evidence="2">The sequence shown here is derived from an EMBL/GenBank/DDBJ whole genome shotgun (WGS) entry which is preliminary data.</text>
</comment>
<dbReference type="GO" id="GO:0034605">
    <property type="term" value="P:cellular response to heat"/>
    <property type="evidence" value="ECO:0007669"/>
    <property type="project" value="TreeGrafter"/>
</dbReference>
<dbReference type="SUPFAM" id="SSF53756">
    <property type="entry name" value="UDP-Glycosyltransferase/glycogen phosphorylase"/>
    <property type="match status" value="1"/>
</dbReference>
<evidence type="ECO:0000313" key="3">
    <source>
        <dbReference type="Proteomes" id="UP000005426"/>
    </source>
</evidence>
<reference evidence="2 3" key="1">
    <citation type="journal article" date="2011" name="Genome Biol.">
        <title>Comparative genome sequence analysis underscores mycoparasitism as the ancestral life style of Trichoderma.</title>
        <authorList>
            <person name="Kubicek C.P."/>
            <person name="Herrera-Estrella A."/>
            <person name="Seidl-Seiboth V."/>
            <person name="Martinez D.A."/>
            <person name="Druzhinina I.S."/>
            <person name="Thon M."/>
            <person name="Zeilinger S."/>
            <person name="Casas-Flores S."/>
            <person name="Horwitz B.A."/>
            <person name="Mukherjee P.K."/>
            <person name="Mukherjee M."/>
            <person name="Kredics L."/>
            <person name="Alcaraz L.D."/>
            <person name="Aerts A."/>
            <person name="Antal Z."/>
            <person name="Atanasova L."/>
            <person name="Cervantes-Badillo M.G."/>
            <person name="Challacombe J."/>
            <person name="Chertkov O."/>
            <person name="McCluskey K."/>
            <person name="Coulpier F."/>
            <person name="Deshpande N."/>
            <person name="von Doehren H."/>
            <person name="Ebbole D.J."/>
            <person name="Esquivel-Naranjo E.U."/>
            <person name="Fekete E."/>
            <person name="Flipphi M."/>
            <person name="Glaser F."/>
            <person name="Gomez-Rodriguez E.Y."/>
            <person name="Gruber S."/>
            <person name="Han C."/>
            <person name="Henrissat B."/>
            <person name="Hermosa R."/>
            <person name="Hernandez-Onate M."/>
            <person name="Karaffa L."/>
            <person name="Kosti I."/>
            <person name="Le Crom S."/>
            <person name="Lindquist E."/>
            <person name="Lucas S."/>
            <person name="Luebeck M."/>
            <person name="Luebeck P.S."/>
            <person name="Margeot A."/>
            <person name="Metz B."/>
            <person name="Misra M."/>
            <person name="Nevalainen H."/>
            <person name="Omann M."/>
            <person name="Packer N."/>
            <person name="Perrone G."/>
            <person name="Uresti-Rivera E.E."/>
            <person name="Salamov A."/>
            <person name="Schmoll M."/>
            <person name="Seiboth B."/>
            <person name="Shapiro H."/>
            <person name="Sukno S."/>
            <person name="Tamayo-Ramos J.A."/>
            <person name="Tisch D."/>
            <person name="Wiest A."/>
            <person name="Wilkinson H.H."/>
            <person name="Zhang M."/>
            <person name="Coutinho P.M."/>
            <person name="Kenerley C.M."/>
            <person name="Monte E."/>
            <person name="Baker S.E."/>
            <person name="Grigoriev I.V."/>
        </authorList>
    </citation>
    <scope>NUCLEOTIDE SEQUENCE [LARGE SCALE GENOMIC DNA]</scope>
    <source>
        <strain evidence="3">ATCC 20476 / IMI 206040</strain>
    </source>
</reference>
<dbReference type="Gene3D" id="3.40.50.2000">
    <property type="entry name" value="Glycogen Phosphorylase B"/>
    <property type="match status" value="2"/>
</dbReference>
<organism evidence="2 3">
    <name type="scientific">Hypocrea atroviridis (strain ATCC 20476 / IMI 206040)</name>
    <name type="common">Trichoderma atroviride</name>
    <dbReference type="NCBI Taxonomy" id="452589"/>
    <lineage>
        <taxon>Eukaryota</taxon>
        <taxon>Fungi</taxon>
        <taxon>Dikarya</taxon>
        <taxon>Ascomycota</taxon>
        <taxon>Pezizomycotina</taxon>
        <taxon>Sordariomycetes</taxon>
        <taxon>Hypocreomycetidae</taxon>
        <taxon>Hypocreales</taxon>
        <taxon>Hypocreaceae</taxon>
        <taxon>Trichoderma</taxon>
    </lineage>
</organism>
<dbReference type="STRING" id="452589.G9NNI4"/>
<dbReference type="GO" id="GO:0003825">
    <property type="term" value="F:alpha,alpha-trehalose-phosphate synthase (UDP-forming) activity"/>
    <property type="evidence" value="ECO:0007669"/>
    <property type="project" value="TreeGrafter"/>
</dbReference>
<feature type="compositionally biased region" description="Acidic residues" evidence="1">
    <location>
        <begin position="71"/>
        <end position="80"/>
    </location>
</feature>
<sequence>MDGHHSPWNSGQVFFASDEDSDLLLPSKASLSGSEGNHGSSEQDSDHVSSLHTASSKRKRQLDLESTPEVVEYDETSGSDEDTICLESIIEEVEFSETPGSDHPLPPQNEPEDEGLLAALSEFSADGVLLRRQTRWRRLVDNVLCPYFLGDKLSSTDFESQEIWRDYYFVMECFFDKIHEIYTPGDVIMVHDYHLMMLPRLLRRRLPDANVTFSMHTPCRRILEMPGRLGEFVEGILGSNIITFLEPQDTVDFSSWCEQKSSDRPSYWATRAMDSCYSLPMGIHVSGILSVAQSEAVSERCETLRRAFQNRALIFSYGTPSSQAEMREVSRGYSRLLEQVAWWGESAILLQVPIYDAAIFSFAPGGPMTAALEYFVCQPTGNKRPIVSDVNPILYQAPGVVPYRRGDYDSIASAIDYTLRLPGGLWMGTPGTPRLEDYDVSIFYTAEWWTTFVLRLLMEKLLRGCGGGDSMGSYDDCGEGGDDEDSTEGEKGGKGGNDGEEDGEEGGTEAEGSEDGQVTPVERMRTHSVELERMGSHRQ</sequence>
<dbReference type="OrthoDB" id="755951at2759"/>
<dbReference type="HOGENOM" id="CLU_505325_0_0_1"/>
<dbReference type="PANTHER" id="PTHR10788">
    <property type="entry name" value="TREHALOSE-6-PHOSPHATE SYNTHASE"/>
    <property type="match status" value="1"/>
</dbReference>
<feature type="compositionally biased region" description="Basic and acidic residues" evidence="1">
    <location>
        <begin position="522"/>
        <end position="539"/>
    </location>
</feature>
<feature type="region of interest" description="Disordered" evidence="1">
    <location>
        <begin position="25"/>
        <end position="80"/>
    </location>
</feature>
<dbReference type="Proteomes" id="UP000005426">
    <property type="component" value="Unassembled WGS sequence"/>
</dbReference>
<feature type="compositionally biased region" description="Polar residues" evidence="1">
    <location>
        <begin position="29"/>
        <end position="43"/>
    </location>
</feature>
<dbReference type="Pfam" id="PF00982">
    <property type="entry name" value="Glyco_transf_20"/>
    <property type="match status" value="1"/>
</dbReference>